<keyword evidence="2" id="KW-0489">Methyltransferase</keyword>
<protein>
    <submittedName>
        <fullName evidence="2">tRNA (Cmo5U34)-methyltransferase</fullName>
    </submittedName>
</protein>
<dbReference type="InterPro" id="IPR029063">
    <property type="entry name" value="SAM-dependent_MTases_sf"/>
</dbReference>
<dbReference type="InterPro" id="IPR050508">
    <property type="entry name" value="Methyltransf_Superfamily"/>
</dbReference>
<dbReference type="Gene3D" id="3.40.50.150">
    <property type="entry name" value="Vaccinia Virus protein VP39"/>
    <property type="match status" value="1"/>
</dbReference>
<sequence length="244" mass="25943">MTDPSPPAAAQAFDRAMAERYDARNAPLAPISEALHFLTRLALADLPARARVLCVGVGTGADILALAASRPDWRFVGVDPSSEMLRVCRDRLAEAGVLARCDLIEGEVAAVPLDTGFEGADPGPAGFDAALSQLVAHFIGRAERPGFYRAVRDRLRPGGRFVTAEICADPQGPAFPSMLRDWAQVQSLMGASPESLAALPETLRERLSVLSPAETDALLVEAGFGPPVPFFRACMIRGAHAERA</sequence>
<dbReference type="Pfam" id="PF13649">
    <property type="entry name" value="Methyltransf_25"/>
    <property type="match status" value="1"/>
</dbReference>
<proteinExistence type="predicted"/>
<dbReference type="PANTHER" id="PTHR42912:SF93">
    <property type="entry name" value="N6-ADENOSINE-METHYLTRANSFERASE TMT1A"/>
    <property type="match status" value="1"/>
</dbReference>
<dbReference type="CDD" id="cd02440">
    <property type="entry name" value="AdoMet_MTases"/>
    <property type="match status" value="1"/>
</dbReference>
<keyword evidence="2" id="KW-0808">Transferase</keyword>
<dbReference type="STRING" id="356660.SAMN05444336_102341"/>
<reference evidence="2 3" key="1">
    <citation type="submission" date="2016-10" db="EMBL/GenBank/DDBJ databases">
        <authorList>
            <person name="de Groot N.N."/>
        </authorList>
    </citation>
    <scope>NUCLEOTIDE SEQUENCE [LARGE SCALE GENOMIC DNA]</scope>
    <source>
        <strain evidence="2 3">DSM 17890</strain>
    </source>
</reference>
<dbReference type="GO" id="GO:0008168">
    <property type="term" value="F:methyltransferase activity"/>
    <property type="evidence" value="ECO:0007669"/>
    <property type="project" value="UniProtKB-KW"/>
</dbReference>
<organism evidence="2 3">
    <name type="scientific">Albimonas donghaensis</name>
    <dbReference type="NCBI Taxonomy" id="356660"/>
    <lineage>
        <taxon>Bacteria</taxon>
        <taxon>Pseudomonadati</taxon>
        <taxon>Pseudomonadota</taxon>
        <taxon>Alphaproteobacteria</taxon>
        <taxon>Rhodobacterales</taxon>
        <taxon>Paracoccaceae</taxon>
        <taxon>Albimonas</taxon>
    </lineage>
</organism>
<evidence type="ECO:0000313" key="3">
    <source>
        <dbReference type="Proteomes" id="UP000199118"/>
    </source>
</evidence>
<dbReference type="RefSeq" id="WP_092680604.1">
    <property type="nucleotide sequence ID" value="NZ_FNMZ01000002.1"/>
</dbReference>
<evidence type="ECO:0000259" key="1">
    <source>
        <dbReference type="Pfam" id="PF13649"/>
    </source>
</evidence>
<dbReference type="AlphaFoldDB" id="A0A1H2WD80"/>
<dbReference type="EMBL" id="FNMZ01000002">
    <property type="protein sequence ID" value="SDW78495.1"/>
    <property type="molecule type" value="Genomic_DNA"/>
</dbReference>
<accession>A0A1H2WD80</accession>
<dbReference type="Proteomes" id="UP000199118">
    <property type="component" value="Unassembled WGS sequence"/>
</dbReference>
<dbReference type="GO" id="GO:0032259">
    <property type="term" value="P:methylation"/>
    <property type="evidence" value="ECO:0007669"/>
    <property type="project" value="UniProtKB-KW"/>
</dbReference>
<keyword evidence="3" id="KW-1185">Reference proteome</keyword>
<evidence type="ECO:0000313" key="2">
    <source>
        <dbReference type="EMBL" id="SDW78495.1"/>
    </source>
</evidence>
<dbReference type="PANTHER" id="PTHR42912">
    <property type="entry name" value="METHYLTRANSFERASE"/>
    <property type="match status" value="1"/>
</dbReference>
<dbReference type="InterPro" id="IPR041698">
    <property type="entry name" value="Methyltransf_25"/>
</dbReference>
<feature type="domain" description="Methyltransferase" evidence="1">
    <location>
        <begin position="52"/>
        <end position="159"/>
    </location>
</feature>
<dbReference type="SUPFAM" id="SSF53335">
    <property type="entry name" value="S-adenosyl-L-methionine-dependent methyltransferases"/>
    <property type="match status" value="1"/>
</dbReference>
<name>A0A1H2WD80_9RHOB</name>
<dbReference type="OrthoDB" id="213472at2"/>
<gene>
    <name evidence="2" type="ORF">SAMN05444336_102341</name>
</gene>